<keyword evidence="2" id="KW-0812">Transmembrane</keyword>
<keyword evidence="2" id="KW-0472">Membrane</keyword>
<name>A0A285H3Q5_9ACTN</name>
<dbReference type="RefSeq" id="WP_097319704.1">
    <property type="nucleotide sequence ID" value="NZ_OBDY01000003.1"/>
</dbReference>
<keyword evidence="4" id="KW-1185">Reference proteome</keyword>
<dbReference type="OrthoDB" id="3381800at2"/>
<dbReference type="EMBL" id="OBDY01000003">
    <property type="protein sequence ID" value="SNY30365.1"/>
    <property type="molecule type" value="Genomic_DNA"/>
</dbReference>
<evidence type="ECO:0000256" key="2">
    <source>
        <dbReference type="SAM" id="Phobius"/>
    </source>
</evidence>
<dbReference type="Proteomes" id="UP000219612">
    <property type="component" value="Unassembled WGS sequence"/>
</dbReference>
<dbReference type="InterPro" id="IPR029058">
    <property type="entry name" value="AB_hydrolase_fold"/>
</dbReference>
<reference evidence="3 4" key="1">
    <citation type="submission" date="2017-09" db="EMBL/GenBank/DDBJ databases">
        <authorList>
            <person name="Ehlers B."/>
            <person name="Leendertz F.H."/>
        </authorList>
    </citation>
    <scope>NUCLEOTIDE SEQUENCE [LARGE SCALE GENOMIC DNA]</scope>
    <source>
        <strain evidence="3 4">CGMCC 4.6857</strain>
    </source>
</reference>
<organism evidence="3 4">
    <name type="scientific">Paractinoplanes atraurantiacus</name>
    <dbReference type="NCBI Taxonomy" id="1036182"/>
    <lineage>
        <taxon>Bacteria</taxon>
        <taxon>Bacillati</taxon>
        <taxon>Actinomycetota</taxon>
        <taxon>Actinomycetes</taxon>
        <taxon>Micromonosporales</taxon>
        <taxon>Micromonosporaceae</taxon>
        <taxon>Paractinoplanes</taxon>
    </lineage>
</organism>
<accession>A0A285H3Q5</accession>
<keyword evidence="2" id="KW-1133">Transmembrane helix</keyword>
<feature type="region of interest" description="Disordered" evidence="1">
    <location>
        <begin position="44"/>
        <end position="63"/>
    </location>
</feature>
<sequence length="435" mass="45877">MSARTNPRGQGSRFALSRLPVAAIIIMVMAAGVAIASIWGSGSSDEPKAASATTASPDPCEDARENCASLRVGGREWRYSLMRAESPTKNTAILDLGGPGTTPLSGRMRLSDYRSLTELKKYNLLVIEEPWVTAKVSEPCQTAATVYYNDVRSGGKKLAESARSLNGACQLGQGKWGFDADDYSEVVTSIAGKEAIEPNGFVGFSFGIARYNYLASTPAGEKLSWAVLARPFPVGTDATSFVRQRASLIEKRFGKPPAALQPASVSSRSLPVTSFDELSAIVGLEYAPDGDQDAVARAVTKAKDREVIGQYSDNLWHRYGTDSISPAYLAQLDELCAATTASDKLPAALEGHPYARVLAGTMLPCAGEPSAPLDLKPVPTCVVASKGDPVVAGDASVALIRRTVKDASVVESPKPSHQSQDGLSSCLTKVVSSAA</sequence>
<dbReference type="AlphaFoldDB" id="A0A285H3Q5"/>
<evidence type="ECO:0000256" key="1">
    <source>
        <dbReference type="SAM" id="MobiDB-lite"/>
    </source>
</evidence>
<proteinExistence type="predicted"/>
<evidence type="ECO:0000313" key="3">
    <source>
        <dbReference type="EMBL" id="SNY30365.1"/>
    </source>
</evidence>
<evidence type="ECO:0000313" key="4">
    <source>
        <dbReference type="Proteomes" id="UP000219612"/>
    </source>
</evidence>
<protein>
    <recommendedName>
        <fullName evidence="5">TAP-like protein</fullName>
    </recommendedName>
</protein>
<evidence type="ECO:0008006" key="5">
    <source>
        <dbReference type="Google" id="ProtNLM"/>
    </source>
</evidence>
<dbReference type="SUPFAM" id="SSF53474">
    <property type="entry name" value="alpha/beta-Hydrolases"/>
    <property type="match status" value="1"/>
</dbReference>
<feature type="transmembrane region" description="Helical" evidence="2">
    <location>
        <begin position="21"/>
        <end position="40"/>
    </location>
</feature>
<gene>
    <name evidence="3" type="ORF">SAMN05421748_103392</name>
</gene>